<evidence type="ECO:0000313" key="6">
    <source>
        <dbReference type="EMBL" id="TWU79165.1"/>
    </source>
</evidence>
<dbReference type="PROSITE" id="PS00135">
    <property type="entry name" value="TRYPSIN_SER"/>
    <property type="match status" value="1"/>
</dbReference>
<evidence type="ECO:0000256" key="1">
    <source>
        <dbReference type="ARBA" id="ARBA00023157"/>
    </source>
</evidence>
<dbReference type="EMBL" id="SBHS01000001">
    <property type="protein sequence ID" value="TWU79165.1"/>
    <property type="molecule type" value="Genomic_DNA"/>
</dbReference>
<keyword evidence="2" id="KW-0645">Protease</keyword>
<dbReference type="GO" id="GO:0004252">
    <property type="term" value="F:serine-type endopeptidase activity"/>
    <property type="evidence" value="ECO:0007669"/>
    <property type="project" value="InterPro"/>
</dbReference>
<dbReference type="PRINTS" id="PR00722">
    <property type="entry name" value="CHYMOTRYPSIN"/>
</dbReference>
<feature type="chain" id="PRO_5022758654" description="Peptidase S1 domain-containing protein" evidence="4">
    <location>
        <begin position="21"/>
        <end position="585"/>
    </location>
</feature>
<dbReference type="Pfam" id="PF00089">
    <property type="entry name" value="Trypsin"/>
    <property type="match status" value="1"/>
</dbReference>
<dbReference type="SUPFAM" id="SSF50494">
    <property type="entry name" value="Trypsin-like serine proteases"/>
    <property type="match status" value="1"/>
</dbReference>
<dbReference type="Proteomes" id="UP000317257">
    <property type="component" value="Unassembled WGS sequence"/>
</dbReference>
<feature type="domain" description="Peptidase S1" evidence="5">
    <location>
        <begin position="26"/>
        <end position="243"/>
    </location>
</feature>
<evidence type="ECO:0000256" key="4">
    <source>
        <dbReference type="SAM" id="SignalP"/>
    </source>
</evidence>
<dbReference type="InterPro" id="IPR033116">
    <property type="entry name" value="TRYPSIN_SER"/>
</dbReference>
<accession>A0A5C6GQ55</accession>
<dbReference type="InterPro" id="IPR009003">
    <property type="entry name" value="Peptidase_S1_PA"/>
</dbReference>
<feature type="signal peptide" evidence="4">
    <location>
        <begin position="1"/>
        <end position="20"/>
    </location>
</feature>
<dbReference type="PROSITE" id="PS50240">
    <property type="entry name" value="TRYPSIN_DOM"/>
    <property type="match status" value="1"/>
</dbReference>
<dbReference type="GO" id="GO:0006508">
    <property type="term" value="P:proteolysis"/>
    <property type="evidence" value="ECO:0007669"/>
    <property type="project" value="UniProtKB-KW"/>
</dbReference>
<comment type="caution">
    <text evidence="6">The sequence shown here is derived from an EMBL/GenBank/DDBJ whole genome shotgun (WGS) entry which is preliminary data.</text>
</comment>
<sequence>MAYTIKAILQAAFFAALAAARIDRGITDGVPAQVSEFPYIVRVGGICTGSLLDSTTVLTAAHCWILNGNSEWVESPAKPNFRSPVVSFTIHPDFVPIQQSANRNDTLYRRYWGDDIAILKLSSPLEGGNISYAKLPARGSKLEVGSVGVSASWERGEGSGGILLKAELTILASCKIARRRLPVDNEFCVDGNGKGGCRGDSGGPFVDKDTGVLLGVANSAHCGIYTSFTRVSGHIPFIERYLAVTQKHIARFSRHGGPDLRHLRAYPESPAATQDMSFRSSSAMSQSQRSKSTKATSISTKTRRSSAYDDDFEQHLLDHNIYPDGYEFLDDHLSPEPCNMDIIRQDLLAARDSLSLSCFSDAAFRDFKRKNKTNSKGTVMRNVIPIIAGSSDILNEGHLPFTNLVSLTDEATVKPVPDFFDGAHPGSLDKAVSEELDHQIIPTKHASVPVAANFFLEAKARKGGAGVAELQACFVGANGARTMHALQNYKLSKPEYDGNAYSFSSTYHDGTLKLYAHHVTAPVSAGGAQVYHMTKIRGFDMTDNRATFVEGATVFRNARKVAKEYRDRFIQAANNKAAEEKAQRR</sequence>
<feature type="region of interest" description="Disordered" evidence="3">
    <location>
        <begin position="271"/>
        <end position="306"/>
    </location>
</feature>
<feature type="compositionally biased region" description="Low complexity" evidence="3">
    <location>
        <begin position="276"/>
        <end position="300"/>
    </location>
</feature>
<dbReference type="InterPro" id="IPR051487">
    <property type="entry name" value="Ser/Thr_Proteases_Immune/Dev"/>
</dbReference>
<dbReference type="InterPro" id="IPR001254">
    <property type="entry name" value="Trypsin_dom"/>
</dbReference>
<keyword evidence="2" id="KW-0720">Serine protease</keyword>
<dbReference type="CDD" id="cd00190">
    <property type="entry name" value="Tryp_SPc"/>
    <property type="match status" value="1"/>
</dbReference>
<organism evidence="6 7">
    <name type="scientific">Metarhizium rileyi (strain RCEF 4871)</name>
    <name type="common">Nomuraea rileyi</name>
    <dbReference type="NCBI Taxonomy" id="1649241"/>
    <lineage>
        <taxon>Eukaryota</taxon>
        <taxon>Fungi</taxon>
        <taxon>Dikarya</taxon>
        <taxon>Ascomycota</taxon>
        <taxon>Pezizomycotina</taxon>
        <taxon>Sordariomycetes</taxon>
        <taxon>Hypocreomycetidae</taxon>
        <taxon>Hypocreales</taxon>
        <taxon>Clavicipitaceae</taxon>
        <taxon>Metarhizium</taxon>
    </lineage>
</organism>
<dbReference type="AlphaFoldDB" id="A0A5C6GQ55"/>
<dbReference type="PANTHER" id="PTHR24256">
    <property type="entry name" value="TRYPTASE-RELATED"/>
    <property type="match status" value="1"/>
</dbReference>
<dbReference type="InterPro" id="IPR001314">
    <property type="entry name" value="Peptidase_S1A"/>
</dbReference>
<keyword evidence="1" id="KW-1015">Disulfide bond</keyword>
<dbReference type="SMART" id="SM00020">
    <property type="entry name" value="Tryp_SPc"/>
    <property type="match status" value="1"/>
</dbReference>
<evidence type="ECO:0000256" key="3">
    <source>
        <dbReference type="SAM" id="MobiDB-lite"/>
    </source>
</evidence>
<dbReference type="InterPro" id="IPR018114">
    <property type="entry name" value="TRYPSIN_HIS"/>
</dbReference>
<reference evidence="7" key="1">
    <citation type="submission" date="2018-12" db="EMBL/GenBank/DDBJ databases">
        <title>The complete genome of Metarhizium rileyi, a key fungal pathogen of Lepidoptera.</title>
        <authorList>
            <person name="Binneck E."/>
            <person name="Lastra C.C.L."/>
            <person name="Sosa-Gomez D.R."/>
        </authorList>
    </citation>
    <scope>NUCLEOTIDE SEQUENCE [LARGE SCALE GENOMIC DNA]</scope>
    <source>
        <strain evidence="7">Cep018-CH2</strain>
    </source>
</reference>
<dbReference type="Gene3D" id="2.40.10.10">
    <property type="entry name" value="Trypsin-like serine proteases"/>
    <property type="match status" value="1"/>
</dbReference>
<keyword evidence="4" id="KW-0732">Signal</keyword>
<evidence type="ECO:0000313" key="7">
    <source>
        <dbReference type="Proteomes" id="UP000317257"/>
    </source>
</evidence>
<name>A0A5C6GQ55_METRR</name>
<gene>
    <name evidence="6" type="ORF">ED733_008868</name>
</gene>
<evidence type="ECO:0000256" key="2">
    <source>
        <dbReference type="RuleBase" id="RU363034"/>
    </source>
</evidence>
<protein>
    <recommendedName>
        <fullName evidence="5">Peptidase S1 domain-containing protein</fullName>
    </recommendedName>
</protein>
<dbReference type="PROSITE" id="PS00134">
    <property type="entry name" value="TRYPSIN_HIS"/>
    <property type="match status" value="1"/>
</dbReference>
<proteinExistence type="predicted"/>
<evidence type="ECO:0000259" key="5">
    <source>
        <dbReference type="PROSITE" id="PS50240"/>
    </source>
</evidence>
<keyword evidence="2" id="KW-0378">Hydrolase</keyword>
<dbReference type="InterPro" id="IPR043504">
    <property type="entry name" value="Peptidase_S1_PA_chymotrypsin"/>
</dbReference>